<reference evidence="2 3" key="1">
    <citation type="submission" date="2024-02" db="EMBL/GenBank/DDBJ databases">
        <authorList>
            <person name="Chen Y."/>
            <person name="Shah S."/>
            <person name="Dougan E. K."/>
            <person name="Thang M."/>
            <person name="Chan C."/>
        </authorList>
    </citation>
    <scope>NUCLEOTIDE SEQUENCE [LARGE SCALE GENOMIC DNA]</scope>
</reference>
<feature type="region of interest" description="Disordered" evidence="1">
    <location>
        <begin position="406"/>
        <end position="431"/>
    </location>
</feature>
<feature type="region of interest" description="Disordered" evidence="1">
    <location>
        <begin position="118"/>
        <end position="142"/>
    </location>
</feature>
<feature type="compositionally biased region" description="Basic and acidic residues" evidence="1">
    <location>
        <begin position="418"/>
        <end position="431"/>
    </location>
</feature>
<sequence length="431" mass="49183">MQLSSIQLILKPHVKERQPPNHETQPRSCPISHIRERAEADHQLARVRGGLMPMSYPVNPEREYKTVGIARTEEPMFRTRSQLLETRRELLKRDNEELRAQGDVYYVPLSIRNQEREVEEHQFREPKGQPQTLTKMQDQRRKDKMEYDMQHFSFPRAFPREYPKYSDHPDIPFWVSNAESARIGDSAPRAMPRTISEPTFKVTELPWGDEPTVSYENLADSAKALAAGKFSSKEMTLGSKTVKRWSTDMLERGQARNQPRLFDNIRPVRIGPRDLEQLDLTSSMEPIRNAALRRQAEERKRMASMPKRSRLYVDPHEEPTLRTITSQGTGGRGNSLLDSSDPGVSVQNRAEPPMSATSAATRIPSRRPPDLRSSVVPIIESPKEPRTFGTGTVARPLQASGIRCGGFQHLDSTLPRPSLHESRDSRARPEA</sequence>
<name>A0ABP0I2T3_9DINO</name>
<dbReference type="Proteomes" id="UP001642484">
    <property type="component" value="Unassembled WGS sequence"/>
</dbReference>
<gene>
    <name evidence="2" type="ORF">CCMP2556_LOCUS4211</name>
</gene>
<evidence type="ECO:0000313" key="3">
    <source>
        <dbReference type="Proteomes" id="UP001642484"/>
    </source>
</evidence>
<comment type="caution">
    <text evidence="2">The sequence shown here is derived from an EMBL/GenBank/DDBJ whole genome shotgun (WGS) entry which is preliminary data.</text>
</comment>
<evidence type="ECO:0000256" key="1">
    <source>
        <dbReference type="SAM" id="MobiDB-lite"/>
    </source>
</evidence>
<keyword evidence="3" id="KW-1185">Reference proteome</keyword>
<proteinExistence type="predicted"/>
<feature type="compositionally biased region" description="Basic and acidic residues" evidence="1">
    <location>
        <begin position="118"/>
        <end position="127"/>
    </location>
</feature>
<organism evidence="2 3">
    <name type="scientific">Durusdinium trenchii</name>
    <dbReference type="NCBI Taxonomy" id="1381693"/>
    <lineage>
        <taxon>Eukaryota</taxon>
        <taxon>Sar</taxon>
        <taxon>Alveolata</taxon>
        <taxon>Dinophyceae</taxon>
        <taxon>Suessiales</taxon>
        <taxon>Symbiodiniaceae</taxon>
        <taxon>Durusdinium</taxon>
    </lineage>
</organism>
<accession>A0ABP0I2T3</accession>
<dbReference type="EMBL" id="CAXAMN010001714">
    <property type="protein sequence ID" value="CAK8995872.1"/>
    <property type="molecule type" value="Genomic_DNA"/>
</dbReference>
<protein>
    <submittedName>
        <fullName evidence="2">Uncharacterized protein</fullName>
    </submittedName>
</protein>
<feature type="region of interest" description="Disordered" evidence="1">
    <location>
        <begin position="321"/>
        <end position="373"/>
    </location>
</feature>
<evidence type="ECO:0000313" key="2">
    <source>
        <dbReference type="EMBL" id="CAK8995872.1"/>
    </source>
</evidence>